<reference evidence="7" key="1">
    <citation type="submission" date="2020-12" db="EMBL/GenBank/DDBJ databases">
        <title>The genome sequence of Inhella sp. 1Y17.</title>
        <authorList>
            <person name="Liu Y."/>
        </authorList>
    </citation>
    <scope>NUCLEOTIDE SEQUENCE</scope>
    <source>
        <strain evidence="7">1Y17</strain>
    </source>
</reference>
<dbReference type="GO" id="GO:0005886">
    <property type="term" value="C:plasma membrane"/>
    <property type="evidence" value="ECO:0007669"/>
    <property type="project" value="UniProtKB-SubCell"/>
</dbReference>
<keyword evidence="2" id="KW-1003">Cell membrane</keyword>
<name>A0A931NK77_9BURK</name>
<keyword evidence="5 6" id="KW-0472">Membrane</keyword>
<dbReference type="Proteomes" id="UP000613266">
    <property type="component" value="Unassembled WGS sequence"/>
</dbReference>
<keyword evidence="3 6" id="KW-0812">Transmembrane</keyword>
<evidence type="ECO:0000256" key="2">
    <source>
        <dbReference type="ARBA" id="ARBA00022475"/>
    </source>
</evidence>
<proteinExistence type="predicted"/>
<dbReference type="InterPro" id="IPR005171">
    <property type="entry name" value="Cyt_c_oxidase_su4_prok"/>
</dbReference>
<evidence type="ECO:0000313" key="8">
    <source>
        <dbReference type="Proteomes" id="UP000613266"/>
    </source>
</evidence>
<keyword evidence="4 6" id="KW-1133">Transmembrane helix</keyword>
<feature type="transmembrane region" description="Helical" evidence="6">
    <location>
        <begin position="34"/>
        <end position="55"/>
    </location>
</feature>
<accession>A0A931NK77</accession>
<evidence type="ECO:0000256" key="1">
    <source>
        <dbReference type="ARBA" id="ARBA00004651"/>
    </source>
</evidence>
<dbReference type="AlphaFoldDB" id="A0A931NK77"/>
<dbReference type="RefSeq" id="WP_198113646.1">
    <property type="nucleotide sequence ID" value="NZ_JAEDAK010000031.1"/>
</dbReference>
<comment type="caution">
    <text evidence="7">The sequence shown here is derived from an EMBL/GenBank/DDBJ whole genome shotgun (WGS) entry which is preliminary data.</text>
</comment>
<evidence type="ECO:0000256" key="3">
    <source>
        <dbReference type="ARBA" id="ARBA00022692"/>
    </source>
</evidence>
<evidence type="ECO:0000256" key="6">
    <source>
        <dbReference type="SAM" id="Phobius"/>
    </source>
</evidence>
<protein>
    <submittedName>
        <fullName evidence="7">Cytochrome C oxidase subunit IV family protein</fullName>
    </submittedName>
</protein>
<evidence type="ECO:0000313" key="7">
    <source>
        <dbReference type="EMBL" id="MBH9579709.1"/>
    </source>
</evidence>
<keyword evidence="8" id="KW-1185">Reference proteome</keyword>
<gene>
    <name evidence="7" type="ORF">I7X39_22680</name>
</gene>
<organism evidence="7 8">
    <name type="scientific">Inhella proteolytica</name>
    <dbReference type="NCBI Taxonomy" id="2795029"/>
    <lineage>
        <taxon>Bacteria</taxon>
        <taxon>Pseudomonadati</taxon>
        <taxon>Pseudomonadota</taxon>
        <taxon>Betaproteobacteria</taxon>
        <taxon>Burkholderiales</taxon>
        <taxon>Sphaerotilaceae</taxon>
        <taxon>Inhella</taxon>
    </lineage>
</organism>
<dbReference type="EMBL" id="JAEDAK010000031">
    <property type="protein sequence ID" value="MBH9579709.1"/>
    <property type="molecule type" value="Genomic_DNA"/>
</dbReference>
<comment type="subcellular location">
    <subcellularLocation>
        <location evidence="1">Cell membrane</location>
        <topology evidence="1">Multi-pass membrane protein</topology>
    </subcellularLocation>
</comment>
<feature type="transmembrane region" description="Helical" evidence="6">
    <location>
        <begin position="67"/>
        <end position="87"/>
    </location>
</feature>
<dbReference type="Pfam" id="PF03626">
    <property type="entry name" value="COX4_pro"/>
    <property type="match status" value="1"/>
</dbReference>
<sequence>MRFLRLDFVGLGLLLATALTWAVGESGWLRSAGSSSATFVLVLALVKGAGIALDFMELREAPRLWRWFVLGWLLLVIGLIVGVRLLAAA</sequence>
<evidence type="ECO:0000256" key="5">
    <source>
        <dbReference type="ARBA" id="ARBA00023136"/>
    </source>
</evidence>
<evidence type="ECO:0000256" key="4">
    <source>
        <dbReference type="ARBA" id="ARBA00022989"/>
    </source>
</evidence>